<dbReference type="PANTHER" id="PTHR30007:SF0">
    <property type="entry name" value="TRANSPOSASE"/>
    <property type="match status" value="1"/>
</dbReference>
<evidence type="ECO:0000313" key="3">
    <source>
        <dbReference type="EMBL" id="MFD0288453.1"/>
    </source>
</evidence>
<evidence type="ECO:0000259" key="2">
    <source>
        <dbReference type="Pfam" id="PF13340"/>
    </source>
</evidence>
<comment type="caution">
    <text evidence="3">The sequence shown here is derived from an EMBL/GenBank/DDBJ whole genome shotgun (WGS) entry which is preliminary data.</text>
</comment>
<dbReference type="EMBL" id="JBHTEC010000007">
    <property type="protein sequence ID" value="MFD0288453.1"/>
    <property type="molecule type" value="Genomic_DNA"/>
</dbReference>
<evidence type="ECO:0000313" key="4">
    <source>
        <dbReference type="Proteomes" id="UP001596957"/>
    </source>
</evidence>
<feature type="region of interest" description="Disordered" evidence="1">
    <location>
        <begin position="185"/>
        <end position="205"/>
    </location>
</feature>
<dbReference type="RefSeq" id="WP_381255660.1">
    <property type="nucleotide sequence ID" value="NZ_JBHTBI010000013.1"/>
</dbReference>
<keyword evidence="4" id="KW-1185">Reference proteome</keyword>
<dbReference type="Pfam" id="PF13340">
    <property type="entry name" value="DUF4096"/>
    <property type="match status" value="1"/>
</dbReference>
<protein>
    <submittedName>
        <fullName evidence="3">Transposase</fullName>
    </submittedName>
</protein>
<sequence length="205" mass="23383">MRSHSERFPEALLSLLYALEPVDFNSPAASCDCLAHVYGNAADRPDRVRRYPSDMSDAEWAAIRPLLPVPAWLQGRGGRPEGYCHRQLLYAIRYLIAGGITWRAMPADFPDWGRVYAFFRRWREHGLIAEFHDRLRGKVRERRTKTKPPPTLPVIALARTGAADEGRSRQHGQYAALRLPDLSRASTHRPDPMNCRACHTPSRSR</sequence>
<reference evidence="4" key="1">
    <citation type="journal article" date="2019" name="Int. J. Syst. Evol. Microbiol.">
        <title>The Global Catalogue of Microorganisms (GCM) 10K type strain sequencing project: providing services to taxonomists for standard genome sequencing and annotation.</title>
        <authorList>
            <consortium name="The Broad Institute Genomics Platform"/>
            <consortium name="The Broad Institute Genome Sequencing Center for Infectious Disease"/>
            <person name="Wu L."/>
            <person name="Ma J."/>
        </authorList>
    </citation>
    <scope>NUCLEOTIDE SEQUENCE [LARGE SCALE GENOMIC DNA]</scope>
    <source>
        <strain evidence="4">CGMCC 4.7198</strain>
    </source>
</reference>
<gene>
    <name evidence="3" type="ORF">ACFQZP_43980</name>
</gene>
<feature type="domain" description="Insertion element IS402-like" evidence="2">
    <location>
        <begin position="55"/>
        <end position="132"/>
    </location>
</feature>
<accession>A0ABW2VYX7</accession>
<dbReference type="InterPro" id="IPR025161">
    <property type="entry name" value="IS402-like_dom"/>
</dbReference>
<name>A0ABW2VYX7_9ACTN</name>
<organism evidence="3 4">
    <name type="scientific">Streptomyces lutosisoli</name>
    <dbReference type="NCBI Taxonomy" id="2665721"/>
    <lineage>
        <taxon>Bacteria</taxon>
        <taxon>Bacillati</taxon>
        <taxon>Actinomycetota</taxon>
        <taxon>Actinomycetes</taxon>
        <taxon>Kitasatosporales</taxon>
        <taxon>Streptomycetaceae</taxon>
        <taxon>Streptomyces</taxon>
    </lineage>
</organism>
<dbReference type="PANTHER" id="PTHR30007">
    <property type="entry name" value="PHP DOMAIN PROTEIN"/>
    <property type="match status" value="1"/>
</dbReference>
<dbReference type="Proteomes" id="UP001596957">
    <property type="component" value="Unassembled WGS sequence"/>
</dbReference>
<evidence type="ECO:0000256" key="1">
    <source>
        <dbReference type="SAM" id="MobiDB-lite"/>
    </source>
</evidence>
<proteinExistence type="predicted"/>